<dbReference type="SMART" id="SM00563">
    <property type="entry name" value="PlsC"/>
    <property type="match status" value="1"/>
</dbReference>
<organism evidence="2 3">
    <name type="scientific">Oceanomicrobium pacificus</name>
    <dbReference type="NCBI Taxonomy" id="2692916"/>
    <lineage>
        <taxon>Bacteria</taxon>
        <taxon>Pseudomonadati</taxon>
        <taxon>Pseudomonadota</taxon>
        <taxon>Alphaproteobacteria</taxon>
        <taxon>Rhodobacterales</taxon>
        <taxon>Paracoccaceae</taxon>
        <taxon>Oceanomicrobium</taxon>
    </lineage>
</organism>
<evidence type="ECO:0000313" key="2">
    <source>
        <dbReference type="EMBL" id="MXU66287.1"/>
    </source>
</evidence>
<dbReference type="SUPFAM" id="SSF69593">
    <property type="entry name" value="Glycerol-3-phosphate (1)-acyltransferase"/>
    <property type="match status" value="1"/>
</dbReference>
<keyword evidence="2" id="KW-0012">Acyltransferase</keyword>
<dbReference type="Proteomes" id="UP000436016">
    <property type="component" value="Unassembled WGS sequence"/>
</dbReference>
<evidence type="ECO:0000313" key="3">
    <source>
        <dbReference type="Proteomes" id="UP000436016"/>
    </source>
</evidence>
<dbReference type="GO" id="GO:0016746">
    <property type="term" value="F:acyltransferase activity"/>
    <property type="evidence" value="ECO:0007669"/>
    <property type="project" value="UniProtKB-KW"/>
</dbReference>
<dbReference type="AlphaFoldDB" id="A0A6B0TP05"/>
<dbReference type="InterPro" id="IPR002123">
    <property type="entry name" value="Plipid/glycerol_acylTrfase"/>
</dbReference>
<dbReference type="EMBL" id="WUWG01000005">
    <property type="protein sequence ID" value="MXU66287.1"/>
    <property type="molecule type" value="Genomic_DNA"/>
</dbReference>
<comment type="caution">
    <text evidence="2">The sequence shown here is derived from an EMBL/GenBank/DDBJ whole genome shotgun (WGS) entry which is preliminary data.</text>
</comment>
<keyword evidence="2" id="KW-0808">Transferase</keyword>
<dbReference type="InterPro" id="IPR045746">
    <property type="entry name" value="ACT14924-like_Acyltransf_dom"/>
</dbReference>
<dbReference type="Pfam" id="PF19576">
    <property type="entry name" value="Acyltransf_2"/>
    <property type="match status" value="1"/>
</dbReference>
<dbReference type="RefSeq" id="WP_160855634.1">
    <property type="nucleotide sequence ID" value="NZ_WUWG01000005.1"/>
</dbReference>
<name>A0A6B0TP05_9RHOB</name>
<evidence type="ECO:0000259" key="1">
    <source>
        <dbReference type="SMART" id="SM00563"/>
    </source>
</evidence>
<gene>
    <name evidence="2" type="ORF">GSH16_12615</name>
</gene>
<sequence>MGGAGGRATREISYAPSARSRGGRALIRSVENLTGRPALMRRARGYEVEVANGACFWQVMVDRYRVQPNLRGDLGAVPRRGPLVMVANHPFGILDGLLLGHVLARVRPDFRILAHKVFSRAPELEDVILPISFDPDRAAQALNLRTRRTAVDYLQGGGAIGVFPGGTVSTAARPMGRAMDPEWRRFTAKMIQRSGAVVVPVHFDGANSRLFQIASHMHPTLRLSLLVKEFRRRVNRPVDLTVGAPLDPNEVAARAGDPRALMAWLRAQTYALAADPVADLSPGYEFGEIA</sequence>
<feature type="domain" description="Phospholipid/glycerol acyltransferase" evidence="1">
    <location>
        <begin position="83"/>
        <end position="206"/>
    </location>
</feature>
<accession>A0A6B0TP05</accession>
<protein>
    <submittedName>
        <fullName evidence="2">Acyltransferase</fullName>
    </submittedName>
</protein>
<proteinExistence type="predicted"/>
<reference evidence="2 3" key="1">
    <citation type="submission" date="2019-12" db="EMBL/GenBank/DDBJ databases">
        <title>Strain KN286 was isolated from seawater, which was collected from Caroline Seamount in the tropical western Pacific.</title>
        <authorList>
            <person name="Wang Q."/>
        </authorList>
    </citation>
    <scope>NUCLEOTIDE SEQUENCE [LARGE SCALE GENOMIC DNA]</scope>
    <source>
        <strain evidence="2 3">KN286</strain>
    </source>
</reference>
<dbReference type="CDD" id="cd07986">
    <property type="entry name" value="LPLAT_ACT14924-like"/>
    <property type="match status" value="1"/>
</dbReference>
<keyword evidence="3" id="KW-1185">Reference proteome</keyword>